<keyword evidence="1" id="KW-1133">Transmembrane helix</keyword>
<evidence type="ECO:0008006" key="4">
    <source>
        <dbReference type="Google" id="ProtNLM"/>
    </source>
</evidence>
<accession>A0ABQ5HKJ5</accession>
<reference evidence="2" key="2">
    <citation type="submission" date="2022-01" db="EMBL/GenBank/DDBJ databases">
        <authorList>
            <person name="Yamashiro T."/>
            <person name="Shiraishi A."/>
            <person name="Satake H."/>
            <person name="Nakayama K."/>
        </authorList>
    </citation>
    <scope>NUCLEOTIDE SEQUENCE</scope>
</reference>
<name>A0ABQ5HKJ5_9ASTR</name>
<gene>
    <name evidence="2" type="ORF">Tco_1069628</name>
</gene>
<sequence>MQSGRIKVIKNPLVPLSGIRRANYVYSMDSQAVTRKIMKARRQLGEFHIRHLGVGELHQQNGLVEGMNLTLLAKFKSSVIGFKTTIDMLGFFVGLLLLNKGILVVVKVKCIFMGYRKGIVGIKCWRYEFSAAGSYEVQTNDLMDYHSACDREQHSTLELFRYREDNNEVAFVVAELEKIYAHDSSPSLIAESNISELEKESGENSLPVTMQIVSFKHSMARA</sequence>
<keyword evidence="1" id="KW-0812">Transmembrane</keyword>
<protein>
    <recommendedName>
        <fullName evidence="4">Integrase catalytic domain-containing protein</fullName>
    </recommendedName>
</protein>
<feature type="transmembrane region" description="Helical" evidence="1">
    <location>
        <begin position="88"/>
        <end position="106"/>
    </location>
</feature>
<proteinExistence type="predicted"/>
<evidence type="ECO:0000313" key="2">
    <source>
        <dbReference type="EMBL" id="GJT87911.1"/>
    </source>
</evidence>
<evidence type="ECO:0000313" key="3">
    <source>
        <dbReference type="Proteomes" id="UP001151760"/>
    </source>
</evidence>
<dbReference type="Proteomes" id="UP001151760">
    <property type="component" value="Unassembled WGS sequence"/>
</dbReference>
<comment type="caution">
    <text evidence="2">The sequence shown here is derived from an EMBL/GenBank/DDBJ whole genome shotgun (WGS) entry which is preliminary data.</text>
</comment>
<dbReference type="EMBL" id="BQNB010019680">
    <property type="protein sequence ID" value="GJT87911.1"/>
    <property type="molecule type" value="Genomic_DNA"/>
</dbReference>
<keyword evidence="1" id="KW-0472">Membrane</keyword>
<organism evidence="2 3">
    <name type="scientific">Tanacetum coccineum</name>
    <dbReference type="NCBI Taxonomy" id="301880"/>
    <lineage>
        <taxon>Eukaryota</taxon>
        <taxon>Viridiplantae</taxon>
        <taxon>Streptophyta</taxon>
        <taxon>Embryophyta</taxon>
        <taxon>Tracheophyta</taxon>
        <taxon>Spermatophyta</taxon>
        <taxon>Magnoliopsida</taxon>
        <taxon>eudicotyledons</taxon>
        <taxon>Gunneridae</taxon>
        <taxon>Pentapetalae</taxon>
        <taxon>asterids</taxon>
        <taxon>campanulids</taxon>
        <taxon>Asterales</taxon>
        <taxon>Asteraceae</taxon>
        <taxon>Asteroideae</taxon>
        <taxon>Anthemideae</taxon>
        <taxon>Anthemidinae</taxon>
        <taxon>Tanacetum</taxon>
    </lineage>
</organism>
<reference evidence="2" key="1">
    <citation type="journal article" date="2022" name="Int. J. Mol. Sci.">
        <title>Draft Genome of Tanacetum Coccineum: Genomic Comparison of Closely Related Tanacetum-Family Plants.</title>
        <authorList>
            <person name="Yamashiro T."/>
            <person name="Shiraishi A."/>
            <person name="Nakayama K."/>
            <person name="Satake H."/>
        </authorList>
    </citation>
    <scope>NUCLEOTIDE SEQUENCE</scope>
</reference>
<evidence type="ECO:0000256" key="1">
    <source>
        <dbReference type="SAM" id="Phobius"/>
    </source>
</evidence>
<keyword evidence="3" id="KW-1185">Reference proteome</keyword>